<dbReference type="AlphaFoldDB" id="A0A7C1FL62"/>
<organism evidence="8">
    <name type="scientific">Caldilinea aerophila</name>
    <dbReference type="NCBI Taxonomy" id="133453"/>
    <lineage>
        <taxon>Bacteria</taxon>
        <taxon>Bacillati</taxon>
        <taxon>Chloroflexota</taxon>
        <taxon>Caldilineae</taxon>
        <taxon>Caldilineales</taxon>
        <taxon>Caldilineaceae</taxon>
        <taxon>Caldilinea</taxon>
    </lineage>
</organism>
<accession>A0A7C1FL62</accession>
<dbReference type="InterPro" id="IPR013766">
    <property type="entry name" value="Thioredoxin_domain"/>
</dbReference>
<keyword evidence="5" id="KW-0676">Redox-active center</keyword>
<reference evidence="8" key="1">
    <citation type="journal article" date="2020" name="mSystems">
        <title>Genome- and Community-Level Interaction Insights into Carbon Utilization and Element Cycling Functions of Hydrothermarchaeota in Hydrothermal Sediment.</title>
        <authorList>
            <person name="Zhou Z."/>
            <person name="Liu Y."/>
            <person name="Xu W."/>
            <person name="Pan J."/>
            <person name="Luo Z.H."/>
            <person name="Li M."/>
        </authorList>
    </citation>
    <scope>NUCLEOTIDE SEQUENCE [LARGE SCALE GENOMIC DNA]</scope>
    <source>
        <strain evidence="8">SpSt-289</strain>
    </source>
</reference>
<dbReference type="PROSITE" id="PS51352">
    <property type="entry name" value="THIOREDOXIN_2"/>
    <property type="match status" value="1"/>
</dbReference>
<sequence>MRIEEFRQRLQESQRPVVVDIWAPWCGPCRTVSPRLEKAASTFAGQIDVWQLNADEAPELVRALGVLGIPTLIFYRNGVEITRRTGVQSQEDLHRLFEMLLDEQALPSSASVPKATRWLRLLSGLALWVIASFSGWSPVLLIVGAILLFSAVHDRCPLWQAFIQRLR</sequence>
<dbReference type="PANTHER" id="PTHR45663:SF11">
    <property type="entry name" value="GEO12009P1"/>
    <property type="match status" value="1"/>
</dbReference>
<dbReference type="InterPro" id="IPR021309">
    <property type="entry name" value="YgaP-like_TM"/>
</dbReference>
<dbReference type="GO" id="GO:0015035">
    <property type="term" value="F:protein-disulfide reductase activity"/>
    <property type="evidence" value="ECO:0007669"/>
    <property type="project" value="TreeGrafter"/>
</dbReference>
<evidence type="ECO:0000259" key="7">
    <source>
        <dbReference type="PROSITE" id="PS51352"/>
    </source>
</evidence>
<dbReference type="GO" id="GO:0005829">
    <property type="term" value="C:cytosol"/>
    <property type="evidence" value="ECO:0007669"/>
    <property type="project" value="TreeGrafter"/>
</dbReference>
<evidence type="ECO:0000313" key="8">
    <source>
        <dbReference type="EMBL" id="HDX31793.1"/>
    </source>
</evidence>
<keyword evidence="2" id="KW-0813">Transport</keyword>
<dbReference type="InterPro" id="IPR036249">
    <property type="entry name" value="Thioredoxin-like_sf"/>
</dbReference>
<protein>
    <submittedName>
        <fullName evidence="8">DUF2892 domain-containing protein</fullName>
    </submittedName>
</protein>
<dbReference type="SUPFAM" id="SSF52833">
    <property type="entry name" value="Thioredoxin-like"/>
    <property type="match status" value="1"/>
</dbReference>
<dbReference type="Gene3D" id="3.40.30.10">
    <property type="entry name" value="Glutaredoxin"/>
    <property type="match status" value="1"/>
</dbReference>
<dbReference type="PANTHER" id="PTHR45663">
    <property type="entry name" value="GEO12009P1"/>
    <property type="match status" value="1"/>
</dbReference>
<feature type="transmembrane region" description="Helical" evidence="6">
    <location>
        <begin position="125"/>
        <end position="149"/>
    </location>
</feature>
<dbReference type="PRINTS" id="PR00421">
    <property type="entry name" value="THIOREDOXIN"/>
</dbReference>
<evidence type="ECO:0000256" key="5">
    <source>
        <dbReference type="ARBA" id="ARBA00023284"/>
    </source>
</evidence>
<keyword evidence="6" id="KW-0812">Transmembrane</keyword>
<keyword evidence="6" id="KW-0472">Membrane</keyword>
<dbReference type="InterPro" id="IPR017937">
    <property type="entry name" value="Thioredoxin_CS"/>
</dbReference>
<feature type="domain" description="Thioredoxin" evidence="7">
    <location>
        <begin position="1"/>
        <end position="102"/>
    </location>
</feature>
<evidence type="ECO:0000256" key="4">
    <source>
        <dbReference type="ARBA" id="ARBA00023157"/>
    </source>
</evidence>
<comment type="similarity">
    <text evidence="1">Belongs to the thioredoxin family.</text>
</comment>
<evidence type="ECO:0000256" key="2">
    <source>
        <dbReference type="ARBA" id="ARBA00022448"/>
    </source>
</evidence>
<dbReference type="Pfam" id="PF11127">
    <property type="entry name" value="YgaP-like_TM"/>
    <property type="match status" value="1"/>
</dbReference>
<dbReference type="Pfam" id="PF00085">
    <property type="entry name" value="Thioredoxin"/>
    <property type="match status" value="1"/>
</dbReference>
<comment type="caution">
    <text evidence="8">The sequence shown here is derived from an EMBL/GenBank/DDBJ whole genome shotgun (WGS) entry which is preliminary data.</text>
</comment>
<evidence type="ECO:0000256" key="3">
    <source>
        <dbReference type="ARBA" id="ARBA00022982"/>
    </source>
</evidence>
<dbReference type="PROSITE" id="PS00194">
    <property type="entry name" value="THIOREDOXIN_1"/>
    <property type="match status" value="1"/>
</dbReference>
<keyword evidence="4" id="KW-1015">Disulfide bond</keyword>
<dbReference type="CDD" id="cd02947">
    <property type="entry name" value="TRX_family"/>
    <property type="match status" value="1"/>
</dbReference>
<keyword evidence="6" id="KW-1133">Transmembrane helix</keyword>
<keyword evidence="3" id="KW-0249">Electron transport</keyword>
<evidence type="ECO:0000256" key="6">
    <source>
        <dbReference type="SAM" id="Phobius"/>
    </source>
</evidence>
<proteinExistence type="inferred from homology"/>
<dbReference type="GO" id="GO:0045454">
    <property type="term" value="P:cell redox homeostasis"/>
    <property type="evidence" value="ECO:0007669"/>
    <property type="project" value="TreeGrafter"/>
</dbReference>
<dbReference type="EMBL" id="DSMG01000100">
    <property type="protein sequence ID" value="HDX31793.1"/>
    <property type="molecule type" value="Genomic_DNA"/>
</dbReference>
<name>A0A7C1FL62_9CHLR</name>
<gene>
    <name evidence="8" type="ORF">ENQ20_09930</name>
</gene>
<evidence type="ECO:0000256" key="1">
    <source>
        <dbReference type="ARBA" id="ARBA00008987"/>
    </source>
</evidence>